<feature type="compositionally biased region" description="Pro residues" evidence="1">
    <location>
        <begin position="108"/>
        <end position="124"/>
    </location>
</feature>
<feature type="region of interest" description="Disordered" evidence="1">
    <location>
        <begin position="90"/>
        <end position="165"/>
    </location>
</feature>
<accession>A0ABX7V7Q8</accession>
<dbReference type="Proteomes" id="UP000665025">
    <property type="component" value="Chromosome 1"/>
</dbReference>
<protein>
    <submittedName>
        <fullName evidence="2">Uncharacterized protein</fullName>
    </submittedName>
</protein>
<reference evidence="2 3" key="1">
    <citation type="submission" date="2021-03" db="EMBL/GenBank/DDBJ databases">
        <title>Complete Genome of Pseudoalteromonas viridis Strain BBR56, a new biocontrol bacterial candidate.</title>
        <authorList>
            <person name="Handayani D.P."/>
            <person name="Isnansetyo A."/>
            <person name="Istiqomah I."/>
            <person name="Jumina J."/>
        </authorList>
    </citation>
    <scope>NUCLEOTIDE SEQUENCE [LARGE SCALE GENOMIC DNA]</scope>
    <source>
        <strain evidence="2 3">BBR56</strain>
    </source>
</reference>
<sequence>MNSNLTRIAMAVLVATSMNTYAKGKKIEICHHTRYDVRVIEVSMKRANRLIRNRGAFLPYVLYQDKDYDGFGNAEVSIKACTDYVDGYVDNDTDLDDTDPNVTDQPVATPPPPPAPTAMPPAPPSTVCAVPPAPTAMPPPPPTTFSNIPPPPPPTTFGGAPPPPV</sequence>
<evidence type="ECO:0000256" key="1">
    <source>
        <dbReference type="SAM" id="MobiDB-lite"/>
    </source>
</evidence>
<evidence type="ECO:0000313" key="3">
    <source>
        <dbReference type="Proteomes" id="UP000665025"/>
    </source>
</evidence>
<dbReference type="RefSeq" id="WP_209053281.1">
    <property type="nucleotide sequence ID" value="NZ_CP072425.1"/>
</dbReference>
<proteinExistence type="predicted"/>
<gene>
    <name evidence="2" type="ORF">J5X90_07815</name>
</gene>
<evidence type="ECO:0000313" key="2">
    <source>
        <dbReference type="EMBL" id="QTL36914.1"/>
    </source>
</evidence>
<keyword evidence="3" id="KW-1185">Reference proteome</keyword>
<feature type="compositionally biased region" description="Pro residues" evidence="1">
    <location>
        <begin position="131"/>
        <end position="165"/>
    </location>
</feature>
<organism evidence="2 3">
    <name type="scientific">Pseudoalteromonas viridis</name>
    <dbReference type="NCBI Taxonomy" id="339617"/>
    <lineage>
        <taxon>Bacteria</taxon>
        <taxon>Pseudomonadati</taxon>
        <taxon>Pseudomonadota</taxon>
        <taxon>Gammaproteobacteria</taxon>
        <taxon>Alteromonadales</taxon>
        <taxon>Pseudoalteromonadaceae</taxon>
        <taxon>Pseudoalteromonas</taxon>
    </lineage>
</organism>
<name>A0ABX7V7Q8_9GAMM</name>
<dbReference type="EMBL" id="CP072425">
    <property type="protein sequence ID" value="QTL36914.1"/>
    <property type="molecule type" value="Genomic_DNA"/>
</dbReference>
<feature type="compositionally biased region" description="Acidic residues" evidence="1">
    <location>
        <begin position="90"/>
        <end position="99"/>
    </location>
</feature>